<dbReference type="EMBL" id="AEDD01000011">
    <property type="protein sequence ID" value="EFM09355.1"/>
    <property type="molecule type" value="Genomic_DNA"/>
</dbReference>
<gene>
    <name evidence="2" type="ORF">PaecuDRAFT_3892</name>
</gene>
<name>E0IE01_9BACL</name>
<evidence type="ECO:0000259" key="1">
    <source>
        <dbReference type="Pfam" id="PF05239"/>
    </source>
</evidence>
<proteinExistence type="predicted"/>
<dbReference type="RefSeq" id="WP_006039878.1">
    <property type="nucleotide sequence ID" value="NZ_AEDD01000011.1"/>
</dbReference>
<dbReference type="Gene3D" id="2.30.30.240">
    <property type="entry name" value="PRC-barrel domain"/>
    <property type="match status" value="2"/>
</dbReference>
<feature type="domain" description="PRC-barrel" evidence="1">
    <location>
        <begin position="92"/>
        <end position="162"/>
    </location>
</feature>
<dbReference type="STRING" id="717606.PaecuDRAFT_3892"/>
<dbReference type="AlphaFoldDB" id="E0IE01"/>
<reference evidence="2 3" key="1">
    <citation type="submission" date="2010-07" db="EMBL/GenBank/DDBJ databases">
        <title>The draft genome of Paenibacillus curdlanolyticus YK9.</title>
        <authorList>
            <consortium name="US DOE Joint Genome Institute (JGI-PGF)"/>
            <person name="Lucas S."/>
            <person name="Copeland A."/>
            <person name="Lapidus A."/>
            <person name="Cheng J.-F."/>
            <person name="Bruce D."/>
            <person name="Goodwin L."/>
            <person name="Pitluck S."/>
            <person name="Land M.L."/>
            <person name="Hauser L."/>
            <person name="Chang Y.-J."/>
            <person name="Jeffries C."/>
            <person name="Anderson I.J."/>
            <person name="Johnson E."/>
            <person name="Loganathan U."/>
            <person name="Mulhopadhyay B."/>
            <person name="Kyrpides N."/>
            <person name="Woyke T.J."/>
        </authorList>
    </citation>
    <scope>NUCLEOTIDE SEQUENCE [LARGE SCALE GENOMIC DNA]</scope>
    <source>
        <strain evidence="2 3">YK9</strain>
    </source>
</reference>
<dbReference type="eggNOG" id="COG3881">
    <property type="taxonomic scope" value="Bacteria"/>
</dbReference>
<dbReference type="InterPro" id="IPR011033">
    <property type="entry name" value="PRC_barrel-like_sf"/>
</dbReference>
<sequence length="183" mass="20282">MIKLQQLIGLPVVDLHTGKQAGKVKDALFDEHWSMQGIIVDAGKWLHPKDAIVQWDKVTSCGTEAVMIDGMDSVMPREKKAAGRCFQIGQVKLRDMPVVTVQGSQLGRVSDVYFEPIQGTQIVGYELTDGFISDLLEGRKWLRTPEAFDTVKLGEDAIIVPAYCEMQLLPVAPSDSNIGRNER</sequence>
<evidence type="ECO:0000313" key="3">
    <source>
        <dbReference type="Proteomes" id="UP000005387"/>
    </source>
</evidence>
<dbReference type="Proteomes" id="UP000005387">
    <property type="component" value="Unassembled WGS sequence"/>
</dbReference>
<feature type="domain" description="PRC-barrel" evidence="1">
    <location>
        <begin position="2"/>
        <end position="73"/>
    </location>
</feature>
<dbReference type="SUPFAM" id="SSF50346">
    <property type="entry name" value="PRC-barrel domain"/>
    <property type="match status" value="1"/>
</dbReference>
<protein>
    <submittedName>
        <fullName evidence="2">PRC-barrel domain protein</fullName>
    </submittedName>
</protein>
<organism evidence="2 3">
    <name type="scientific">Paenibacillus curdlanolyticus YK9</name>
    <dbReference type="NCBI Taxonomy" id="717606"/>
    <lineage>
        <taxon>Bacteria</taxon>
        <taxon>Bacillati</taxon>
        <taxon>Bacillota</taxon>
        <taxon>Bacilli</taxon>
        <taxon>Bacillales</taxon>
        <taxon>Paenibacillaceae</taxon>
        <taxon>Paenibacillus</taxon>
    </lineage>
</organism>
<evidence type="ECO:0000313" key="2">
    <source>
        <dbReference type="EMBL" id="EFM09355.1"/>
    </source>
</evidence>
<dbReference type="OrthoDB" id="1707618at2"/>
<keyword evidence="3" id="KW-1185">Reference proteome</keyword>
<dbReference type="InterPro" id="IPR027275">
    <property type="entry name" value="PRC-brl_dom"/>
</dbReference>
<dbReference type="Pfam" id="PF05239">
    <property type="entry name" value="PRC"/>
    <property type="match status" value="2"/>
</dbReference>
<accession>E0IE01</accession>